<dbReference type="AlphaFoldDB" id="A0A2I0BG31"/>
<dbReference type="InterPro" id="IPR012677">
    <property type="entry name" value="Nucleotide-bd_a/b_plait_sf"/>
</dbReference>
<feature type="domain" description="UPF3" evidence="6">
    <location>
        <begin position="6"/>
        <end position="168"/>
    </location>
</feature>
<protein>
    <submittedName>
        <fullName evidence="7">Regulator of nonsense transcripts UPF3</fullName>
    </submittedName>
</protein>
<keyword evidence="8" id="KW-1185">Reference proteome</keyword>
<proteinExistence type="inferred from homology"/>
<feature type="compositionally biased region" description="Basic and acidic residues" evidence="5">
    <location>
        <begin position="380"/>
        <end position="394"/>
    </location>
</feature>
<organism evidence="7 8">
    <name type="scientific">Apostasia shenzhenica</name>
    <dbReference type="NCBI Taxonomy" id="1088818"/>
    <lineage>
        <taxon>Eukaryota</taxon>
        <taxon>Viridiplantae</taxon>
        <taxon>Streptophyta</taxon>
        <taxon>Embryophyta</taxon>
        <taxon>Tracheophyta</taxon>
        <taxon>Spermatophyta</taxon>
        <taxon>Magnoliopsida</taxon>
        <taxon>Liliopsida</taxon>
        <taxon>Asparagales</taxon>
        <taxon>Orchidaceae</taxon>
        <taxon>Apostasioideae</taxon>
        <taxon>Apostasia</taxon>
    </lineage>
</organism>
<feature type="compositionally biased region" description="Polar residues" evidence="5">
    <location>
        <begin position="171"/>
        <end position="180"/>
    </location>
</feature>
<comment type="similarity">
    <text evidence="2">Belongs to the RENT3 family.</text>
</comment>
<dbReference type="GO" id="GO:0005730">
    <property type="term" value="C:nucleolus"/>
    <property type="evidence" value="ECO:0007669"/>
    <property type="project" value="TreeGrafter"/>
</dbReference>
<evidence type="ECO:0000313" key="8">
    <source>
        <dbReference type="Proteomes" id="UP000236161"/>
    </source>
</evidence>
<dbReference type="GO" id="GO:0000184">
    <property type="term" value="P:nuclear-transcribed mRNA catabolic process, nonsense-mediated decay"/>
    <property type="evidence" value="ECO:0007669"/>
    <property type="project" value="UniProtKB-KW"/>
</dbReference>
<feature type="compositionally biased region" description="Polar residues" evidence="5">
    <location>
        <begin position="364"/>
        <end position="379"/>
    </location>
</feature>
<reference evidence="7 8" key="1">
    <citation type="journal article" date="2017" name="Nature">
        <title>The Apostasia genome and the evolution of orchids.</title>
        <authorList>
            <person name="Zhang G.Q."/>
            <person name="Liu K.W."/>
            <person name="Li Z."/>
            <person name="Lohaus R."/>
            <person name="Hsiao Y.Y."/>
            <person name="Niu S.C."/>
            <person name="Wang J.Y."/>
            <person name="Lin Y.C."/>
            <person name="Xu Q."/>
            <person name="Chen L.J."/>
            <person name="Yoshida K."/>
            <person name="Fujiwara S."/>
            <person name="Wang Z.W."/>
            <person name="Zhang Y.Q."/>
            <person name="Mitsuda N."/>
            <person name="Wang M."/>
            <person name="Liu G.H."/>
            <person name="Pecoraro L."/>
            <person name="Huang H.X."/>
            <person name="Xiao X.J."/>
            <person name="Lin M."/>
            <person name="Wu X.Y."/>
            <person name="Wu W.L."/>
            <person name="Chen Y.Y."/>
            <person name="Chang S.B."/>
            <person name="Sakamoto S."/>
            <person name="Ohme-Takagi M."/>
            <person name="Yagi M."/>
            <person name="Zeng S.J."/>
            <person name="Shen C.Y."/>
            <person name="Yeh C.M."/>
            <person name="Luo Y.B."/>
            <person name="Tsai W.C."/>
            <person name="Van de Peer Y."/>
            <person name="Liu Z.J."/>
        </authorList>
    </citation>
    <scope>NUCLEOTIDE SEQUENCE [LARGE SCALE GENOMIC DNA]</scope>
    <source>
        <strain evidence="8">cv. Shenzhen</strain>
        <tissue evidence="7">Stem</tissue>
    </source>
</reference>
<comment type="subcellular location">
    <subcellularLocation>
        <location evidence="1">Nucleus</location>
    </subcellularLocation>
</comment>
<feature type="compositionally biased region" description="Basic and acidic residues" evidence="5">
    <location>
        <begin position="219"/>
        <end position="243"/>
    </location>
</feature>
<dbReference type="EMBL" id="KZ451885">
    <property type="protein sequence ID" value="PKA66757.1"/>
    <property type="molecule type" value="Genomic_DNA"/>
</dbReference>
<accession>A0A2I0BG31</accession>
<name>A0A2I0BG31_9ASPA</name>
<keyword evidence="4" id="KW-0539">Nucleus</keyword>
<dbReference type="InterPro" id="IPR039722">
    <property type="entry name" value="Upf3"/>
</dbReference>
<evidence type="ECO:0000313" key="7">
    <source>
        <dbReference type="EMBL" id="PKA66757.1"/>
    </source>
</evidence>
<evidence type="ECO:0000256" key="2">
    <source>
        <dbReference type="ARBA" id="ARBA00005991"/>
    </source>
</evidence>
<dbReference type="InterPro" id="IPR035979">
    <property type="entry name" value="RBD_domain_sf"/>
</dbReference>
<evidence type="ECO:0000256" key="1">
    <source>
        <dbReference type="ARBA" id="ARBA00004123"/>
    </source>
</evidence>
<sequence>MKDPVERTKVVLRHLPPSITEGDLVERIDAKLAGRYKWFCFRPGKSSQKNQKYARAYIDFRSPEDVFEFAEFFDGHVFVNERGTQYKVLVEYAPSQRVPKQWTKKDGREGTVLKDPEYMEFLELLAKPAENLPSAEIQLERREAEKAGAPKDVPIVTPLMDFVRQKRAAKSGSQRTSGNGKPSRRAIVSGSSSTPSKRSLEKRRGSTIIYVSKEIAKNEGGKEKPTHILMSRRDDRLSEKTADHPSASGKDVNLVEKGSVMNGSVSGVPVSVETGKKTLLLLKGKDREGSQLHRLEAPGRIIKTILSSRDGRQMSTSQLDSQLITGAEEKGKPPRRPPVPHPNLKEHLTGSLSTSDADGKTQETRNSLNESLHTFVSITDKQDKRLRNKDRPDRGVWAPLRRSGRDTNMLLASEVPFGHGDPKHEMAIGNRTSDFKSLGGGRGSYSSLDNGAHRQAGRRGTAHNLKDVDASLNATEGKPSKRGGSTGYAPHERQVWVQKSGSGS</sequence>
<evidence type="ECO:0000256" key="4">
    <source>
        <dbReference type="ARBA" id="ARBA00023242"/>
    </source>
</evidence>
<feature type="region of interest" description="Disordered" evidence="5">
    <location>
        <begin position="219"/>
        <end position="251"/>
    </location>
</feature>
<dbReference type="GO" id="GO:0003729">
    <property type="term" value="F:mRNA binding"/>
    <property type="evidence" value="ECO:0007669"/>
    <property type="project" value="TreeGrafter"/>
</dbReference>
<dbReference type="GO" id="GO:0045727">
    <property type="term" value="P:positive regulation of translation"/>
    <property type="evidence" value="ECO:0007669"/>
    <property type="project" value="TreeGrafter"/>
</dbReference>
<gene>
    <name evidence="7" type="primary">UPF3</name>
    <name evidence="7" type="ORF">AXF42_Ash003412</name>
</gene>
<dbReference type="PANTHER" id="PTHR13112">
    <property type="entry name" value="UPF3 REGULATOR OF NONSENSE TRANSCRIPTS-LIKE PROTEIN"/>
    <property type="match status" value="1"/>
</dbReference>
<dbReference type="InterPro" id="IPR005120">
    <property type="entry name" value="UPF3_dom"/>
</dbReference>
<feature type="region of interest" description="Disordered" evidence="5">
    <location>
        <begin position="431"/>
        <end position="504"/>
    </location>
</feature>
<feature type="region of interest" description="Disordered" evidence="5">
    <location>
        <begin position="166"/>
        <end position="204"/>
    </location>
</feature>
<dbReference type="Pfam" id="PF03467">
    <property type="entry name" value="Smg4_UPF3"/>
    <property type="match status" value="1"/>
</dbReference>
<dbReference type="STRING" id="1088818.A0A2I0BG31"/>
<dbReference type="Proteomes" id="UP000236161">
    <property type="component" value="Unassembled WGS sequence"/>
</dbReference>
<dbReference type="CDD" id="cd12455">
    <property type="entry name" value="RRM_like_Smg4_UPF3"/>
    <property type="match status" value="1"/>
</dbReference>
<dbReference type="PANTHER" id="PTHR13112:SF0">
    <property type="entry name" value="FI21285P1"/>
    <property type="match status" value="1"/>
</dbReference>
<feature type="region of interest" description="Disordered" evidence="5">
    <location>
        <begin position="326"/>
        <end position="401"/>
    </location>
</feature>
<dbReference type="OrthoDB" id="18087at2759"/>
<evidence type="ECO:0000259" key="6">
    <source>
        <dbReference type="Pfam" id="PF03467"/>
    </source>
</evidence>
<dbReference type="GO" id="GO:0005737">
    <property type="term" value="C:cytoplasm"/>
    <property type="evidence" value="ECO:0007669"/>
    <property type="project" value="TreeGrafter"/>
</dbReference>
<dbReference type="Gene3D" id="3.30.70.330">
    <property type="match status" value="1"/>
</dbReference>
<evidence type="ECO:0000256" key="3">
    <source>
        <dbReference type="ARBA" id="ARBA00023161"/>
    </source>
</evidence>
<evidence type="ECO:0000256" key="5">
    <source>
        <dbReference type="SAM" id="MobiDB-lite"/>
    </source>
</evidence>
<keyword evidence="3" id="KW-0866">Nonsense-mediated mRNA decay</keyword>
<dbReference type="SUPFAM" id="SSF54928">
    <property type="entry name" value="RNA-binding domain, RBD"/>
    <property type="match status" value="1"/>
</dbReference>